<evidence type="ECO:0008006" key="5">
    <source>
        <dbReference type="Google" id="ProtNLM"/>
    </source>
</evidence>
<evidence type="ECO:0000259" key="1">
    <source>
        <dbReference type="Pfam" id="PF14111"/>
    </source>
</evidence>
<evidence type="ECO:0000313" key="3">
    <source>
        <dbReference type="EMBL" id="KAK9984456.1"/>
    </source>
</evidence>
<dbReference type="PANTHER" id="PTHR31286:SF178">
    <property type="entry name" value="DUF4283 DOMAIN-CONTAINING PROTEIN"/>
    <property type="match status" value="1"/>
</dbReference>
<dbReference type="Pfam" id="PF14111">
    <property type="entry name" value="DUF4283"/>
    <property type="match status" value="1"/>
</dbReference>
<evidence type="ECO:0000259" key="2">
    <source>
        <dbReference type="Pfam" id="PF14392"/>
    </source>
</evidence>
<organism evidence="3 4">
    <name type="scientific">Lithocarpus litseifolius</name>
    <dbReference type="NCBI Taxonomy" id="425828"/>
    <lineage>
        <taxon>Eukaryota</taxon>
        <taxon>Viridiplantae</taxon>
        <taxon>Streptophyta</taxon>
        <taxon>Embryophyta</taxon>
        <taxon>Tracheophyta</taxon>
        <taxon>Spermatophyta</taxon>
        <taxon>Magnoliopsida</taxon>
        <taxon>eudicotyledons</taxon>
        <taxon>Gunneridae</taxon>
        <taxon>Pentapetalae</taxon>
        <taxon>rosids</taxon>
        <taxon>fabids</taxon>
        <taxon>Fagales</taxon>
        <taxon>Fagaceae</taxon>
        <taxon>Lithocarpus</taxon>
    </lineage>
</organism>
<proteinExistence type="predicted"/>
<gene>
    <name evidence="3" type="ORF">SO802_033981</name>
</gene>
<keyword evidence="4" id="KW-1185">Reference proteome</keyword>
<dbReference type="InterPro" id="IPR025836">
    <property type="entry name" value="Zn_knuckle_CX2CX4HX4C"/>
</dbReference>
<feature type="domain" description="DUF4283" evidence="1">
    <location>
        <begin position="26"/>
        <end position="107"/>
    </location>
</feature>
<dbReference type="PANTHER" id="PTHR31286">
    <property type="entry name" value="GLYCINE-RICH CELL WALL STRUCTURAL PROTEIN 1.8-LIKE"/>
    <property type="match status" value="1"/>
</dbReference>
<name>A0AAW2BES5_9ROSI</name>
<feature type="domain" description="Zinc knuckle CX2CX4HX4C" evidence="2">
    <location>
        <begin position="173"/>
        <end position="214"/>
    </location>
</feature>
<sequence>MQRIKLTNEEDEIIQVCPSQREKILEECSLSLFGKFLTNRPFNQRAAKNLLRTTWKFGSDLRIIDVGEGQFQFKFAMESQLMWVLNNGPWSFDNYLLLLRRWEKGMNAATIKFTHCPLWVQVWGLPFELFSEDVARDIGRGIGSVVEVDCKGVASDQAKFLRIRVEVPLEKLLRRGSKIRGPKGDVVWIAFKYERLISFYFRCGVLGHEVRNCDSPWDSDT</sequence>
<comment type="caution">
    <text evidence="3">The sequence shown here is derived from an EMBL/GenBank/DDBJ whole genome shotgun (WGS) entry which is preliminary data.</text>
</comment>
<dbReference type="Pfam" id="PF14392">
    <property type="entry name" value="zf-CCHC_4"/>
    <property type="match status" value="1"/>
</dbReference>
<evidence type="ECO:0000313" key="4">
    <source>
        <dbReference type="Proteomes" id="UP001459277"/>
    </source>
</evidence>
<dbReference type="InterPro" id="IPR025558">
    <property type="entry name" value="DUF4283"/>
</dbReference>
<dbReference type="EMBL" id="JAZDWU010000012">
    <property type="protein sequence ID" value="KAK9984456.1"/>
    <property type="molecule type" value="Genomic_DNA"/>
</dbReference>
<reference evidence="3 4" key="1">
    <citation type="submission" date="2024-01" db="EMBL/GenBank/DDBJ databases">
        <title>A telomere-to-telomere, gap-free genome of sweet tea (Lithocarpus litseifolius).</title>
        <authorList>
            <person name="Zhou J."/>
        </authorList>
    </citation>
    <scope>NUCLEOTIDE SEQUENCE [LARGE SCALE GENOMIC DNA]</scope>
    <source>
        <strain evidence="3">Zhou-2022a</strain>
        <tissue evidence="3">Leaf</tissue>
    </source>
</reference>
<accession>A0AAW2BES5</accession>
<dbReference type="Proteomes" id="UP001459277">
    <property type="component" value="Unassembled WGS sequence"/>
</dbReference>
<dbReference type="InterPro" id="IPR040256">
    <property type="entry name" value="At4g02000-like"/>
</dbReference>
<dbReference type="AlphaFoldDB" id="A0AAW2BES5"/>
<protein>
    <recommendedName>
        <fullName evidence="5">DUF4283 domain-containing protein</fullName>
    </recommendedName>
</protein>